<evidence type="ECO:0000256" key="1">
    <source>
        <dbReference type="SAM" id="MobiDB-lite"/>
    </source>
</evidence>
<organism evidence="2 3">
    <name type="scientific">Ascochyta lentis</name>
    <dbReference type="NCBI Taxonomy" id="205686"/>
    <lineage>
        <taxon>Eukaryota</taxon>
        <taxon>Fungi</taxon>
        <taxon>Dikarya</taxon>
        <taxon>Ascomycota</taxon>
        <taxon>Pezizomycotina</taxon>
        <taxon>Dothideomycetes</taxon>
        <taxon>Pleosporomycetidae</taxon>
        <taxon>Pleosporales</taxon>
        <taxon>Pleosporineae</taxon>
        <taxon>Didymellaceae</taxon>
        <taxon>Ascochyta</taxon>
    </lineage>
</organism>
<evidence type="ECO:0000313" key="3">
    <source>
        <dbReference type="Proteomes" id="UP000651452"/>
    </source>
</evidence>
<keyword evidence="3" id="KW-1185">Reference proteome</keyword>
<proteinExistence type="predicted"/>
<gene>
    <name evidence="2" type="ORF">EKO04_003306</name>
</gene>
<comment type="caution">
    <text evidence="2">The sequence shown here is derived from an EMBL/GenBank/DDBJ whole genome shotgun (WGS) entry which is preliminary data.</text>
</comment>
<dbReference type="OrthoDB" id="4121208at2759"/>
<dbReference type="AlphaFoldDB" id="A0A8H7J8K7"/>
<dbReference type="Proteomes" id="UP000651452">
    <property type="component" value="Unassembled WGS sequence"/>
</dbReference>
<accession>A0A8H7J8K7</accession>
<sequence length="413" mass="43451">MPSISLLFGITSVISHLPRSFAAVQQLPHQVYNVTGVEPPPAAVTATVNFTITDTSTTTATTTATSVVTTTLPPPAPPVSTLTVIYPSSDAAPVEVTSISQVVTSYIPEATWCLGPALYFASVPGAPFFNGSANVTQYVSGSSSCGVEYSTTTTTVCATTLTGLASKITVSECDQEITFSSECGYTLETPTPTPATTSFSALITPAPTVRRLMTYWLAPWQSLTAGEAPSDVDVKVCTVLNDDSMKCQRYQEVWEIVVVTSTATTSFPVTFSKTVSGPGALIFDSSTSYINSTTEFISLSKTLRLETEVEVESTSTVTRTMVDPGSTTQDAASTVTITRHLEHVSSTPQSTPSTPEVTPPGSDTPSPYNTTTPDTPSSSSSSTAPTTTVLVTSIVTERRTSTVTRTRSRSRSG</sequence>
<reference evidence="2" key="1">
    <citation type="submission" date="2018-12" db="EMBL/GenBank/DDBJ databases">
        <authorList>
            <person name="Syme R.A."/>
            <person name="Farfan-Caceres L."/>
            <person name="Lichtenzveig J."/>
        </authorList>
    </citation>
    <scope>NUCLEOTIDE SEQUENCE</scope>
    <source>
        <strain evidence="2">Al4</strain>
    </source>
</reference>
<name>A0A8H7J8K7_9PLEO</name>
<feature type="compositionally biased region" description="Low complexity" evidence="1">
    <location>
        <begin position="345"/>
        <end position="405"/>
    </location>
</feature>
<feature type="region of interest" description="Disordered" evidence="1">
    <location>
        <begin position="343"/>
        <end position="413"/>
    </location>
</feature>
<evidence type="ECO:0000313" key="2">
    <source>
        <dbReference type="EMBL" id="KAF9698909.1"/>
    </source>
</evidence>
<dbReference type="EMBL" id="RZGK01000005">
    <property type="protein sequence ID" value="KAF9698909.1"/>
    <property type="molecule type" value="Genomic_DNA"/>
</dbReference>
<protein>
    <submittedName>
        <fullName evidence="2">Uncharacterized protein</fullName>
    </submittedName>
</protein>
<reference evidence="2" key="2">
    <citation type="submission" date="2020-09" db="EMBL/GenBank/DDBJ databases">
        <title>Reference genome assembly for Australian Ascochyta lentis isolate Al4.</title>
        <authorList>
            <person name="Lee R.C."/>
            <person name="Farfan-Caceres L.M."/>
            <person name="Debler J.W."/>
            <person name="Williams A.H."/>
            <person name="Henares B.M."/>
        </authorList>
    </citation>
    <scope>NUCLEOTIDE SEQUENCE</scope>
    <source>
        <strain evidence="2">Al4</strain>
    </source>
</reference>